<accession>A0A931ISZ8</accession>
<keyword evidence="4" id="KW-0808">Transferase</keyword>
<dbReference type="Gene3D" id="3.30.565.10">
    <property type="entry name" value="Histidine kinase-like ATPase, C-terminal domain"/>
    <property type="match status" value="1"/>
</dbReference>
<proteinExistence type="predicted"/>
<keyword evidence="1" id="KW-1133">Transmembrane helix</keyword>
<dbReference type="RefSeq" id="WP_198099056.1">
    <property type="nucleotide sequence ID" value="NZ_JAEDAL010000001.1"/>
</dbReference>
<feature type="domain" description="Histidine kinase/HSP90-like ATPase" evidence="2">
    <location>
        <begin position="302"/>
        <end position="389"/>
    </location>
</feature>
<reference evidence="4" key="1">
    <citation type="submission" date="2020-12" db="EMBL/GenBank/DDBJ databases">
        <title>The genome sequence of Inhella sp. 4Y17.</title>
        <authorList>
            <person name="Liu Y."/>
        </authorList>
    </citation>
    <scope>NUCLEOTIDE SEQUENCE</scope>
    <source>
        <strain evidence="4">4Y10</strain>
    </source>
</reference>
<evidence type="ECO:0000259" key="3">
    <source>
        <dbReference type="Pfam" id="PF06580"/>
    </source>
</evidence>
<dbReference type="InterPro" id="IPR010559">
    <property type="entry name" value="Sig_transdc_His_kin_internal"/>
</dbReference>
<feature type="transmembrane region" description="Helical" evidence="1">
    <location>
        <begin position="74"/>
        <end position="97"/>
    </location>
</feature>
<dbReference type="GO" id="GO:0000155">
    <property type="term" value="F:phosphorelay sensor kinase activity"/>
    <property type="evidence" value="ECO:0007669"/>
    <property type="project" value="InterPro"/>
</dbReference>
<feature type="transmembrane region" description="Helical" evidence="1">
    <location>
        <begin position="50"/>
        <end position="68"/>
    </location>
</feature>
<keyword evidence="5" id="KW-1185">Reference proteome</keyword>
<evidence type="ECO:0000313" key="5">
    <source>
        <dbReference type="Proteomes" id="UP000620139"/>
    </source>
</evidence>
<dbReference type="PANTHER" id="PTHR34220">
    <property type="entry name" value="SENSOR HISTIDINE KINASE YPDA"/>
    <property type="match status" value="1"/>
</dbReference>
<organism evidence="4 5">
    <name type="scientific">Inhella gelatinilytica</name>
    <dbReference type="NCBI Taxonomy" id="2795030"/>
    <lineage>
        <taxon>Bacteria</taxon>
        <taxon>Pseudomonadati</taxon>
        <taxon>Pseudomonadota</taxon>
        <taxon>Betaproteobacteria</taxon>
        <taxon>Burkholderiales</taxon>
        <taxon>Sphaerotilaceae</taxon>
        <taxon>Inhella</taxon>
    </lineage>
</organism>
<dbReference type="PANTHER" id="PTHR34220:SF7">
    <property type="entry name" value="SENSOR HISTIDINE KINASE YPDA"/>
    <property type="match status" value="1"/>
</dbReference>
<evidence type="ECO:0000256" key="1">
    <source>
        <dbReference type="SAM" id="Phobius"/>
    </source>
</evidence>
<gene>
    <name evidence="4" type="ORF">I7X43_01160</name>
</gene>
<dbReference type="InterPro" id="IPR036890">
    <property type="entry name" value="HATPase_C_sf"/>
</dbReference>
<keyword evidence="1" id="KW-0812">Transmembrane</keyword>
<dbReference type="InterPro" id="IPR003594">
    <property type="entry name" value="HATPase_dom"/>
</dbReference>
<sequence length="390" mass="42415">MNSTSSPLAHGNRFQRAYHRWAAPHYARMAPDLREQVEAIDRHLYTRQGLGTWLGVVGALVGTTLGLRASGFPWLGAVLLALTGWGVVLMMGLNLWLQPDKMAKSFGSLPKVALMLVLGLTGALFGTWVGHTAKRGYVDWSAYVATLQGKLTSFLPGLVVGMLGTFLVLWSLAAVRRGVLRRQRDQARLEAERDAATAEARQAQLRVLQAQIHPHFIFNTLAALQHWVDKGDERAAPLLREVTAFLRGATELLGRDSVTLADEWAQVGHYLAIMKARWGDRLRYEMDAAPALMERTLPPGVLLTLVENAVEHGIAHRLGGGALRVAAASHTQGWRVTVEDEGVGLAPGWQPGVGLNNVRQRLAHHAGPAATITLAPRPEGGCLATIEIPQ</sequence>
<dbReference type="Pfam" id="PF06580">
    <property type="entry name" value="His_kinase"/>
    <property type="match status" value="1"/>
</dbReference>
<dbReference type="AlphaFoldDB" id="A0A931ISZ8"/>
<dbReference type="Pfam" id="PF02518">
    <property type="entry name" value="HATPase_c"/>
    <property type="match status" value="1"/>
</dbReference>
<dbReference type="SUPFAM" id="SSF55874">
    <property type="entry name" value="ATPase domain of HSP90 chaperone/DNA topoisomerase II/histidine kinase"/>
    <property type="match status" value="1"/>
</dbReference>
<feature type="transmembrane region" description="Helical" evidence="1">
    <location>
        <begin position="109"/>
        <end position="131"/>
    </location>
</feature>
<dbReference type="Proteomes" id="UP000620139">
    <property type="component" value="Unassembled WGS sequence"/>
</dbReference>
<feature type="transmembrane region" description="Helical" evidence="1">
    <location>
        <begin position="151"/>
        <end position="175"/>
    </location>
</feature>
<keyword evidence="1" id="KW-0472">Membrane</keyword>
<comment type="caution">
    <text evidence="4">The sequence shown here is derived from an EMBL/GenBank/DDBJ whole genome shotgun (WGS) entry which is preliminary data.</text>
</comment>
<protein>
    <submittedName>
        <fullName evidence="4">Histidine kinase</fullName>
    </submittedName>
</protein>
<dbReference type="InterPro" id="IPR050640">
    <property type="entry name" value="Bact_2-comp_sensor_kinase"/>
</dbReference>
<keyword evidence="4" id="KW-0418">Kinase</keyword>
<feature type="domain" description="Signal transduction histidine kinase internal region" evidence="3">
    <location>
        <begin position="203"/>
        <end position="282"/>
    </location>
</feature>
<name>A0A931ISZ8_9BURK</name>
<evidence type="ECO:0000313" key="4">
    <source>
        <dbReference type="EMBL" id="MBH9551442.1"/>
    </source>
</evidence>
<dbReference type="EMBL" id="JAEDAL010000001">
    <property type="protein sequence ID" value="MBH9551442.1"/>
    <property type="molecule type" value="Genomic_DNA"/>
</dbReference>
<evidence type="ECO:0000259" key="2">
    <source>
        <dbReference type="Pfam" id="PF02518"/>
    </source>
</evidence>
<dbReference type="GO" id="GO:0016020">
    <property type="term" value="C:membrane"/>
    <property type="evidence" value="ECO:0007669"/>
    <property type="project" value="InterPro"/>
</dbReference>